<evidence type="ECO:0000256" key="3">
    <source>
        <dbReference type="ARBA" id="ARBA00022691"/>
    </source>
</evidence>
<dbReference type="OrthoDB" id="9805629at2"/>
<dbReference type="Gene3D" id="3.40.50.150">
    <property type="entry name" value="Vaccinia Virus protein VP39"/>
    <property type="match status" value="2"/>
</dbReference>
<dbReference type="AlphaFoldDB" id="A0A3D1JEX2"/>
<comment type="caution">
    <text evidence="4">The sequence shown here is derived from an EMBL/GenBank/DDBJ whole genome shotgun (WGS) entry which is preliminary data.</text>
</comment>
<protein>
    <submittedName>
        <fullName evidence="4">DNA adenine methylase</fullName>
    </submittedName>
</protein>
<dbReference type="GO" id="GO:0009307">
    <property type="term" value="P:DNA restriction-modification system"/>
    <property type="evidence" value="ECO:0007669"/>
    <property type="project" value="InterPro"/>
</dbReference>
<dbReference type="RefSeq" id="WP_062195392.1">
    <property type="nucleotide sequence ID" value="NZ_DF967965.1"/>
</dbReference>
<dbReference type="InterPro" id="IPR012327">
    <property type="entry name" value="MeTrfase_D12"/>
</dbReference>
<accession>A0A3D1JEX2</accession>
<evidence type="ECO:0000313" key="5">
    <source>
        <dbReference type="Proteomes" id="UP000264141"/>
    </source>
</evidence>
<reference evidence="4 5" key="1">
    <citation type="journal article" date="2018" name="Nat. Biotechnol.">
        <title>A standardized bacterial taxonomy based on genome phylogeny substantially revises the tree of life.</title>
        <authorList>
            <person name="Parks D.H."/>
            <person name="Chuvochina M."/>
            <person name="Waite D.W."/>
            <person name="Rinke C."/>
            <person name="Skarshewski A."/>
            <person name="Chaumeil P.A."/>
            <person name="Hugenholtz P."/>
        </authorList>
    </citation>
    <scope>NUCLEOTIDE SEQUENCE [LARGE SCALE GENOMIC DNA]</scope>
    <source>
        <strain evidence="4">UBA8781</strain>
    </source>
</reference>
<dbReference type="GO" id="GO:0009007">
    <property type="term" value="F:site-specific DNA-methyltransferase (adenine-specific) activity"/>
    <property type="evidence" value="ECO:0007669"/>
    <property type="project" value="UniProtKB-EC"/>
</dbReference>
<evidence type="ECO:0000313" key="4">
    <source>
        <dbReference type="EMBL" id="HCE17119.1"/>
    </source>
</evidence>
<name>A0A3D1JEX2_9CHLR</name>
<dbReference type="GO" id="GO:0032259">
    <property type="term" value="P:methylation"/>
    <property type="evidence" value="ECO:0007669"/>
    <property type="project" value="UniProtKB-KW"/>
</dbReference>
<evidence type="ECO:0000256" key="2">
    <source>
        <dbReference type="ARBA" id="ARBA00022679"/>
    </source>
</evidence>
<evidence type="ECO:0000256" key="1">
    <source>
        <dbReference type="ARBA" id="ARBA00022603"/>
    </source>
</evidence>
<dbReference type="PRINTS" id="PR00505">
    <property type="entry name" value="D12N6MTFRASE"/>
</dbReference>
<dbReference type="GO" id="GO:0006298">
    <property type="term" value="P:mismatch repair"/>
    <property type="evidence" value="ECO:0007669"/>
    <property type="project" value="TreeGrafter"/>
</dbReference>
<dbReference type="GO" id="GO:1904047">
    <property type="term" value="F:S-adenosyl-L-methionine binding"/>
    <property type="evidence" value="ECO:0007669"/>
    <property type="project" value="TreeGrafter"/>
</dbReference>
<sequence>MEIRDFQLRLFGSLDTKRVVNVASVNQYSPFRYPGGKTWLVPFVIQWLISQPKRPMEFIEPFAGGAIIGLTVAIEGLAQHVTLVEIDEQVAAVWKAIIYGDYRWLAERIANFEVTQDNIEVVLSNTYTSIEEKAFQTILRNRVNRGGILAPGAGKIKTGENGKGLKSRWYPQTLRNRILKIGEVRERITFIEGDGLQILEQNATRPDVVYFIDPPYTVAGKKAGTRLYTYFEIDHEKLFAIAKTLQGEFLMTYDNVTAVKEIAEQHGFVMEVISMKNTHNREMTELLIGRSLEWLSG</sequence>
<dbReference type="PANTHER" id="PTHR30481:SF2">
    <property type="entry name" value="SITE-SPECIFIC DNA-METHYLTRANSFERASE (ADENINE-SPECIFIC)"/>
    <property type="match status" value="1"/>
</dbReference>
<proteinExistence type="predicted"/>
<dbReference type="Proteomes" id="UP000264141">
    <property type="component" value="Unassembled WGS sequence"/>
</dbReference>
<dbReference type="STRING" id="229919.GCA_001050195_02897"/>
<dbReference type="EMBL" id="DPBP01000020">
    <property type="protein sequence ID" value="HCE17119.1"/>
    <property type="molecule type" value="Genomic_DNA"/>
</dbReference>
<dbReference type="InterPro" id="IPR029063">
    <property type="entry name" value="SAM-dependent_MTases_sf"/>
</dbReference>
<dbReference type="PANTHER" id="PTHR30481">
    <property type="entry name" value="DNA ADENINE METHYLASE"/>
    <property type="match status" value="1"/>
</dbReference>
<keyword evidence="1 4" id="KW-0489">Methyltransferase</keyword>
<keyword evidence="2" id="KW-0808">Transferase</keyword>
<dbReference type="Pfam" id="PF02086">
    <property type="entry name" value="MethyltransfD12"/>
    <property type="match status" value="1"/>
</dbReference>
<dbReference type="GO" id="GO:0043565">
    <property type="term" value="F:sequence-specific DNA binding"/>
    <property type="evidence" value="ECO:0007669"/>
    <property type="project" value="TreeGrafter"/>
</dbReference>
<dbReference type="SUPFAM" id="SSF53335">
    <property type="entry name" value="S-adenosyl-L-methionine-dependent methyltransferases"/>
    <property type="match status" value="1"/>
</dbReference>
<organism evidence="4 5">
    <name type="scientific">Anaerolinea thermolimosa</name>
    <dbReference type="NCBI Taxonomy" id="229919"/>
    <lineage>
        <taxon>Bacteria</taxon>
        <taxon>Bacillati</taxon>
        <taxon>Chloroflexota</taxon>
        <taxon>Anaerolineae</taxon>
        <taxon>Anaerolineales</taxon>
        <taxon>Anaerolineaceae</taxon>
        <taxon>Anaerolinea</taxon>
    </lineage>
</organism>
<keyword evidence="3" id="KW-0949">S-adenosyl-L-methionine</keyword>
<gene>
    <name evidence="4" type="ORF">DEQ80_04600</name>
</gene>